<dbReference type="RefSeq" id="WP_070318592.1">
    <property type="nucleotide sequence ID" value="NZ_JAUSVM010000001.1"/>
</dbReference>
<sequence length="294" mass="30273">MSTPPRPGPAAALVAAVVTLATACAPSSPAATPETVVVRAPVVAAKAAVPPPPVLAPVDLTALPVVEPRVVVPGLPGDDGLEQLRSDDPALGTWRTATVVRDTAAYDAPSGTPRGTVPTATLDVPTVLPVVERRAGWLRVMVATRSALPSQDPAQVNGRTAWIREEDTVASGTSWRLHLDRAALTLTIDDGTTPRTVPVLAVGAPGTPTPAAAQFLTGSQWDQPGTYTPRSLLLSSQSETMDAYDRRTGTSATAIHTSPFTATGAISNGCVRVTADVLDLLWGKVPPGTVLTVS</sequence>
<gene>
    <name evidence="9" type="ORF">JO380_000918</name>
</gene>
<comment type="pathway">
    <text evidence="1 6">Cell wall biogenesis; peptidoglycan biosynthesis.</text>
</comment>
<keyword evidence="10" id="KW-1185">Reference proteome</keyword>
<comment type="caution">
    <text evidence="9">The sequence shown here is derived from an EMBL/GenBank/DDBJ whole genome shotgun (WGS) entry which is preliminary data.</text>
</comment>
<keyword evidence="2" id="KW-0808">Transferase</keyword>
<evidence type="ECO:0000256" key="3">
    <source>
        <dbReference type="ARBA" id="ARBA00022960"/>
    </source>
</evidence>
<dbReference type="Gene3D" id="2.40.440.10">
    <property type="entry name" value="L,D-transpeptidase catalytic domain-like"/>
    <property type="match status" value="1"/>
</dbReference>
<evidence type="ECO:0000256" key="6">
    <source>
        <dbReference type="PROSITE-ProRule" id="PRU01373"/>
    </source>
</evidence>
<keyword evidence="5 6" id="KW-0961">Cell wall biogenesis/degradation</keyword>
<keyword evidence="3 6" id="KW-0133">Cell shape</keyword>
<protein>
    <submittedName>
        <fullName evidence="9">Secreted protein</fullName>
    </submittedName>
</protein>
<name>A0ABU0GJ12_9CELL</name>
<keyword evidence="7" id="KW-0732">Signal</keyword>
<keyword evidence="4 6" id="KW-0573">Peptidoglycan synthesis</keyword>
<evidence type="ECO:0000256" key="2">
    <source>
        <dbReference type="ARBA" id="ARBA00022679"/>
    </source>
</evidence>
<feature type="domain" description="L,D-TPase catalytic" evidence="8">
    <location>
        <begin position="173"/>
        <end position="294"/>
    </location>
</feature>
<organism evidence="9 10">
    <name type="scientific">Cellulomonas iranensis</name>
    <dbReference type="NCBI Taxonomy" id="76862"/>
    <lineage>
        <taxon>Bacteria</taxon>
        <taxon>Bacillati</taxon>
        <taxon>Actinomycetota</taxon>
        <taxon>Actinomycetes</taxon>
        <taxon>Micrococcales</taxon>
        <taxon>Cellulomonadaceae</taxon>
        <taxon>Cellulomonas</taxon>
    </lineage>
</organism>
<dbReference type="SUPFAM" id="SSF141523">
    <property type="entry name" value="L,D-transpeptidase catalytic domain-like"/>
    <property type="match status" value="1"/>
</dbReference>
<reference evidence="9 10" key="1">
    <citation type="submission" date="2023-07" db="EMBL/GenBank/DDBJ databases">
        <title>Sequencing the genomes of 1000 actinobacteria strains.</title>
        <authorList>
            <person name="Klenk H.-P."/>
        </authorList>
    </citation>
    <scope>NUCLEOTIDE SEQUENCE [LARGE SCALE GENOMIC DNA]</scope>
    <source>
        <strain evidence="9 10">DSM 14785</strain>
    </source>
</reference>
<dbReference type="CDD" id="cd16913">
    <property type="entry name" value="YkuD_like"/>
    <property type="match status" value="1"/>
</dbReference>
<evidence type="ECO:0000256" key="7">
    <source>
        <dbReference type="SAM" id="SignalP"/>
    </source>
</evidence>
<evidence type="ECO:0000313" key="9">
    <source>
        <dbReference type="EMBL" id="MDQ0424537.1"/>
    </source>
</evidence>
<evidence type="ECO:0000313" key="10">
    <source>
        <dbReference type="Proteomes" id="UP001240250"/>
    </source>
</evidence>
<dbReference type="EMBL" id="JAUSVM010000001">
    <property type="protein sequence ID" value="MDQ0424537.1"/>
    <property type="molecule type" value="Genomic_DNA"/>
</dbReference>
<dbReference type="Pfam" id="PF03734">
    <property type="entry name" value="YkuD"/>
    <property type="match status" value="1"/>
</dbReference>
<evidence type="ECO:0000256" key="1">
    <source>
        <dbReference type="ARBA" id="ARBA00004752"/>
    </source>
</evidence>
<dbReference type="InterPro" id="IPR038063">
    <property type="entry name" value="Transpep_catalytic_dom"/>
</dbReference>
<feature type="active site" description="Proton donor/acceptor" evidence="6">
    <location>
        <position position="256"/>
    </location>
</feature>
<evidence type="ECO:0000259" key="8">
    <source>
        <dbReference type="PROSITE" id="PS52029"/>
    </source>
</evidence>
<proteinExistence type="predicted"/>
<accession>A0ABU0GJ12</accession>
<feature type="signal peptide" evidence="7">
    <location>
        <begin position="1"/>
        <end position="30"/>
    </location>
</feature>
<feature type="chain" id="PRO_5046784745" evidence="7">
    <location>
        <begin position="31"/>
        <end position="294"/>
    </location>
</feature>
<evidence type="ECO:0000256" key="4">
    <source>
        <dbReference type="ARBA" id="ARBA00022984"/>
    </source>
</evidence>
<feature type="active site" description="Nucleophile" evidence="6">
    <location>
        <position position="270"/>
    </location>
</feature>
<dbReference type="PROSITE" id="PS51257">
    <property type="entry name" value="PROKAR_LIPOPROTEIN"/>
    <property type="match status" value="1"/>
</dbReference>
<dbReference type="InterPro" id="IPR005490">
    <property type="entry name" value="LD_TPept_cat_dom"/>
</dbReference>
<dbReference type="Proteomes" id="UP001240250">
    <property type="component" value="Unassembled WGS sequence"/>
</dbReference>
<dbReference type="PROSITE" id="PS52029">
    <property type="entry name" value="LD_TPASE"/>
    <property type="match status" value="1"/>
</dbReference>
<evidence type="ECO:0000256" key="5">
    <source>
        <dbReference type="ARBA" id="ARBA00023316"/>
    </source>
</evidence>